<evidence type="ECO:0000256" key="1">
    <source>
        <dbReference type="SAM" id="MobiDB-lite"/>
    </source>
</evidence>
<proteinExistence type="predicted"/>
<protein>
    <submittedName>
        <fullName evidence="2">Uncharacterized protein</fullName>
    </submittedName>
</protein>
<name>A0A918B9K9_9ACTN</name>
<evidence type="ECO:0000313" key="3">
    <source>
        <dbReference type="Proteomes" id="UP000654123"/>
    </source>
</evidence>
<dbReference type="AlphaFoldDB" id="A0A918B9K9"/>
<dbReference type="EMBL" id="BMSV01000022">
    <property type="protein sequence ID" value="GGQ33726.1"/>
    <property type="molecule type" value="Genomic_DNA"/>
</dbReference>
<gene>
    <name evidence="2" type="ORF">GCM10010249_60280</name>
</gene>
<sequence>MRTTDGDARPNAEPERDRAWARLAIPPAQCAGGIPAAPSDTRELHDVAFRYDRIVKRARETVGRDVGKPDILAALRVVRILRDKLKEDERDLIDLARSKNLTWARIADALELSSRQAAERRRLQLSQATAGDGVVPRTQSDRVEAAREERRRRAEREWAYANRERIRRTAIAVTAIKDLQERADRSPEAQVMAAPITYPNRPHRMTWPHALKQVLADQDRFRLAPEDHVPTGPGHDPLQDWHISMKEAQLAHTMVGLLRYAASSRYIDLSDHPDLLKAIQTLCQEFEEKHRHD</sequence>
<dbReference type="RefSeq" id="WP_189538320.1">
    <property type="nucleotide sequence ID" value="NZ_BMSV01000022.1"/>
</dbReference>
<organism evidence="2 3">
    <name type="scientific">Streptomyces roseolilacinus</name>
    <dbReference type="NCBI Taxonomy" id="66904"/>
    <lineage>
        <taxon>Bacteria</taxon>
        <taxon>Bacillati</taxon>
        <taxon>Actinomycetota</taxon>
        <taxon>Actinomycetes</taxon>
        <taxon>Kitasatosporales</taxon>
        <taxon>Streptomycetaceae</taxon>
        <taxon>Streptomyces</taxon>
    </lineage>
</organism>
<feature type="compositionally biased region" description="Basic and acidic residues" evidence="1">
    <location>
        <begin position="139"/>
        <end position="149"/>
    </location>
</feature>
<keyword evidence="3" id="KW-1185">Reference proteome</keyword>
<feature type="region of interest" description="Disordered" evidence="1">
    <location>
        <begin position="128"/>
        <end position="149"/>
    </location>
</feature>
<reference evidence="2" key="1">
    <citation type="journal article" date="2014" name="Int. J. Syst. Evol. Microbiol.">
        <title>Complete genome sequence of Corynebacterium casei LMG S-19264T (=DSM 44701T), isolated from a smear-ripened cheese.</title>
        <authorList>
            <consortium name="US DOE Joint Genome Institute (JGI-PGF)"/>
            <person name="Walter F."/>
            <person name="Albersmeier A."/>
            <person name="Kalinowski J."/>
            <person name="Ruckert C."/>
        </authorList>
    </citation>
    <scope>NUCLEOTIDE SEQUENCE</scope>
    <source>
        <strain evidence="2">JCM 4335</strain>
    </source>
</reference>
<dbReference type="Proteomes" id="UP000654123">
    <property type="component" value="Unassembled WGS sequence"/>
</dbReference>
<comment type="caution">
    <text evidence="2">The sequence shown here is derived from an EMBL/GenBank/DDBJ whole genome shotgun (WGS) entry which is preliminary data.</text>
</comment>
<reference evidence="2" key="2">
    <citation type="submission" date="2020-09" db="EMBL/GenBank/DDBJ databases">
        <authorList>
            <person name="Sun Q."/>
            <person name="Ohkuma M."/>
        </authorList>
    </citation>
    <scope>NUCLEOTIDE SEQUENCE</scope>
    <source>
        <strain evidence="2">JCM 4335</strain>
    </source>
</reference>
<evidence type="ECO:0000313" key="2">
    <source>
        <dbReference type="EMBL" id="GGQ33726.1"/>
    </source>
</evidence>
<accession>A0A918B9K9</accession>